<proteinExistence type="predicted"/>
<sequence length="224" mass="26311">MAKTFTILTLAIGVDYRKSLVKALESKREYAAKHGYTYIEGNEVWWDRTRPIAWSKVPFIIEQLSKVPEGSIIWQSDADVLITNPEYKLDEHVLPLLPDNKDMLLIFDACKHVNSGNILMRNTAWCRDYWRRVNERTDCTYHIWWENMAMIKLLEENESDRAKVEVSNQHKRFNSYIMGFDGEPLWEKGDFLVHFAGVYDSKKMERLITEIQSGGTPRLNMYNP</sequence>
<dbReference type="GO" id="GO:0000139">
    <property type="term" value="C:Golgi membrane"/>
    <property type="evidence" value="ECO:0007669"/>
    <property type="project" value="TreeGrafter"/>
</dbReference>
<protein>
    <recommendedName>
        <fullName evidence="4">Nucleotide-diphospho-sugar transferase domain-containing protein</fullName>
    </recommendedName>
</protein>
<evidence type="ECO:0000256" key="2">
    <source>
        <dbReference type="ARBA" id="ARBA00022679"/>
    </source>
</evidence>
<organism evidence="3">
    <name type="scientific">viral metagenome</name>
    <dbReference type="NCBI Taxonomy" id="1070528"/>
    <lineage>
        <taxon>unclassified sequences</taxon>
        <taxon>metagenomes</taxon>
        <taxon>organismal metagenomes</taxon>
    </lineage>
</organism>
<dbReference type="AlphaFoldDB" id="A0A6C0K420"/>
<dbReference type="GO" id="GO:0006487">
    <property type="term" value="P:protein N-linked glycosylation"/>
    <property type="evidence" value="ECO:0007669"/>
    <property type="project" value="TreeGrafter"/>
</dbReference>
<dbReference type="InterPro" id="IPR008630">
    <property type="entry name" value="Glyco_trans_34"/>
</dbReference>
<keyword evidence="1" id="KW-0328">Glycosyltransferase</keyword>
<dbReference type="InterPro" id="IPR029044">
    <property type="entry name" value="Nucleotide-diphossugar_trans"/>
</dbReference>
<reference evidence="3" key="1">
    <citation type="journal article" date="2020" name="Nature">
        <title>Giant virus diversity and host interactions through global metagenomics.</title>
        <authorList>
            <person name="Schulz F."/>
            <person name="Roux S."/>
            <person name="Paez-Espino D."/>
            <person name="Jungbluth S."/>
            <person name="Walsh D.A."/>
            <person name="Denef V.J."/>
            <person name="McMahon K.D."/>
            <person name="Konstantinidis K.T."/>
            <person name="Eloe-Fadrosh E.A."/>
            <person name="Kyrpides N.C."/>
            <person name="Woyke T."/>
        </authorList>
    </citation>
    <scope>NUCLEOTIDE SEQUENCE</scope>
    <source>
        <strain evidence="3">GVMAG-S-1101171-110</strain>
    </source>
</reference>
<evidence type="ECO:0000313" key="3">
    <source>
        <dbReference type="EMBL" id="QHU12479.1"/>
    </source>
</evidence>
<keyword evidence="2" id="KW-0808">Transferase</keyword>
<dbReference type="PANTHER" id="PTHR31306">
    <property type="entry name" value="ALPHA-1,6-MANNOSYLTRANSFERASE MNN11-RELATED"/>
    <property type="match status" value="1"/>
</dbReference>
<accession>A0A6C0K420</accession>
<dbReference type="Gene3D" id="3.90.550.10">
    <property type="entry name" value="Spore Coat Polysaccharide Biosynthesis Protein SpsA, Chain A"/>
    <property type="match status" value="1"/>
</dbReference>
<dbReference type="PANTHER" id="PTHR31306:SF4">
    <property type="entry name" value="ALPHA-1,2-GALACTOSYLTRANSFERASE"/>
    <property type="match status" value="1"/>
</dbReference>
<dbReference type="GO" id="GO:0016757">
    <property type="term" value="F:glycosyltransferase activity"/>
    <property type="evidence" value="ECO:0007669"/>
    <property type="project" value="UniProtKB-KW"/>
</dbReference>
<dbReference type="EMBL" id="MN740800">
    <property type="protein sequence ID" value="QHU12479.1"/>
    <property type="molecule type" value="Genomic_DNA"/>
</dbReference>
<evidence type="ECO:0008006" key="4">
    <source>
        <dbReference type="Google" id="ProtNLM"/>
    </source>
</evidence>
<evidence type="ECO:0000256" key="1">
    <source>
        <dbReference type="ARBA" id="ARBA00022676"/>
    </source>
</evidence>
<dbReference type="Pfam" id="PF05637">
    <property type="entry name" value="Glyco_transf_34"/>
    <property type="match status" value="1"/>
</dbReference>
<name>A0A6C0K420_9ZZZZ</name>